<keyword evidence="2" id="KW-0378">Hydrolase</keyword>
<evidence type="ECO:0000313" key="5">
    <source>
        <dbReference type="EMBL" id="AWR98109.1"/>
    </source>
</evidence>
<feature type="domain" description="HD Cas3-type" evidence="4">
    <location>
        <begin position="5"/>
        <end position="197"/>
    </location>
</feature>
<evidence type="ECO:0000313" key="6">
    <source>
        <dbReference type="Proteomes" id="UP000248410"/>
    </source>
</evidence>
<dbReference type="GO" id="GO:0046872">
    <property type="term" value="F:metal ion binding"/>
    <property type="evidence" value="ECO:0007669"/>
    <property type="project" value="UniProtKB-KW"/>
</dbReference>
<reference evidence="5 6" key="1">
    <citation type="submission" date="2018-05" db="EMBL/GenBank/DDBJ databases">
        <title>Complete Genome Sequences of Extremely Thermoacidophilic, Metal-Mobilizing Type-Strain Members of the Archaeal Family Sulfolobaceae: Acidianus brierleyi DSM-1651T, Acidianus sulfidivorans DSM-18786T, Metallosphaera hakonensis DSM-7519T, and Metallosphaera prunae DSM-10039T.</title>
        <authorList>
            <person name="Counts J.A."/>
            <person name="Kelly R.M."/>
        </authorList>
    </citation>
    <scope>NUCLEOTIDE SEQUENCE [LARGE SCALE GENOMIC DNA]</scope>
    <source>
        <strain evidence="5 6">JP7</strain>
    </source>
</reference>
<dbReference type="GO" id="GO:0016787">
    <property type="term" value="F:hydrolase activity"/>
    <property type="evidence" value="ECO:0007669"/>
    <property type="project" value="UniProtKB-KW"/>
</dbReference>
<dbReference type="PROSITE" id="PS51643">
    <property type="entry name" value="HD_CAS3"/>
    <property type="match status" value="1"/>
</dbReference>
<name>A0A2U9IPX9_9CREN</name>
<evidence type="ECO:0000256" key="2">
    <source>
        <dbReference type="ARBA" id="ARBA00022801"/>
    </source>
</evidence>
<dbReference type="CDD" id="cd10013">
    <property type="entry name" value="Cas3''_I"/>
    <property type="match status" value="1"/>
</dbReference>
<dbReference type="EMBL" id="CP029288">
    <property type="protein sequence ID" value="AWR98109.1"/>
    <property type="molecule type" value="Genomic_DNA"/>
</dbReference>
<proteinExistence type="predicted"/>
<keyword evidence="5" id="KW-0255">Endonuclease</keyword>
<evidence type="ECO:0000256" key="3">
    <source>
        <dbReference type="ARBA" id="ARBA00023118"/>
    </source>
</evidence>
<dbReference type="InterPro" id="IPR006483">
    <property type="entry name" value="CRISPR-assoc_Cas3_HD"/>
</dbReference>
<dbReference type="AlphaFoldDB" id="A0A2U9IPX9"/>
<evidence type="ECO:0000259" key="4">
    <source>
        <dbReference type="PROSITE" id="PS51643"/>
    </source>
</evidence>
<keyword evidence="6" id="KW-1185">Reference proteome</keyword>
<sequence length="241" mass="27792">MMKPCAYEKQGLVDHSIGSYTVLEGKVSESYYKVISRRLERYGITLNPNVVKEIVKDVVVLHDIGKAGEYYQNQFDDNCNPLKSNFSFIYHELGSALFFYYDYEIVDLEKVEEVRSLLTLAVLNHLNAIRGISDYSLNKFPDKFDDKMIKLSKYGSVLLEKLREKDLVSKSLRVRDYDFTDYNDMLNAFSRKSDKYLKLYNLFLAPVMMGDNLDSSLVRNTGSKTRFVRILEGELNGGSTL</sequence>
<dbReference type="RefSeq" id="WP_110380999.1">
    <property type="nucleotide sequence ID" value="NZ_CP029288.2"/>
</dbReference>
<dbReference type="Gene3D" id="1.10.3210.30">
    <property type="match status" value="1"/>
</dbReference>
<dbReference type="InterPro" id="IPR038257">
    <property type="entry name" value="CRISPR-assoc_Cas3_HD_sf"/>
</dbReference>
<accession>A0A2U9IPX9</accession>
<evidence type="ECO:0000256" key="1">
    <source>
        <dbReference type="ARBA" id="ARBA00022723"/>
    </source>
</evidence>
<dbReference type="GeneID" id="36838616"/>
<organism evidence="5 6">
    <name type="scientific">Acidianus sulfidivorans JP7</name>
    <dbReference type="NCBI Taxonomy" id="619593"/>
    <lineage>
        <taxon>Archaea</taxon>
        <taxon>Thermoproteota</taxon>
        <taxon>Thermoprotei</taxon>
        <taxon>Sulfolobales</taxon>
        <taxon>Sulfolobaceae</taxon>
        <taxon>Acidianus</taxon>
    </lineage>
</organism>
<dbReference type="Proteomes" id="UP000248410">
    <property type="component" value="Chromosome"/>
</dbReference>
<keyword evidence="1" id="KW-0479">Metal-binding</keyword>
<dbReference type="GO" id="GO:0004519">
    <property type="term" value="F:endonuclease activity"/>
    <property type="evidence" value="ECO:0007669"/>
    <property type="project" value="UniProtKB-KW"/>
</dbReference>
<keyword evidence="3" id="KW-0051">Antiviral defense</keyword>
<protein>
    <submittedName>
        <fullName evidence="5">CRISPR-associated endonuclease Cas3</fullName>
    </submittedName>
</protein>
<gene>
    <name evidence="5" type="ORF">DFR86_11565</name>
</gene>
<dbReference type="OrthoDB" id="34771at2157"/>
<dbReference type="NCBIfam" id="TIGR01596">
    <property type="entry name" value="cas3_HD"/>
    <property type="match status" value="1"/>
</dbReference>
<dbReference type="KEGG" id="asul:DFR86_11565"/>
<keyword evidence="5" id="KW-0540">Nuclease</keyword>
<dbReference type="GO" id="GO:0051607">
    <property type="term" value="P:defense response to virus"/>
    <property type="evidence" value="ECO:0007669"/>
    <property type="project" value="UniProtKB-KW"/>
</dbReference>